<dbReference type="STRING" id="1802397.A3J43_04145"/>
<accession>A0A1F7UII5</accession>
<comment type="caution">
    <text evidence="1">The sequence shown here is derived from an EMBL/GenBank/DDBJ whole genome shotgun (WGS) entry which is preliminary data.</text>
</comment>
<protein>
    <submittedName>
        <fullName evidence="1">Uncharacterized protein</fullName>
    </submittedName>
</protein>
<sequence length="174" mass="19985">MKFSDELKIGRIRDYVGWTIRTAALTNPHKLWKNVFDNWVLKKNVGKVVDELQEQQEGDAVFVVYPSWKWEKAGAILSEGTRVTVEGVRGSINDLSRQGTVDARFSYHYRDLQHTHGDKKFFSPAEKKVIAYACGQVMGKNLITEFAVTTQNKLIFFRLEKIEEAAKLLLEKYG</sequence>
<dbReference type="AlphaFoldDB" id="A0A1F7UII5"/>
<organism evidence="1 2">
    <name type="scientific">Candidatus Uhrbacteria bacterium RIFCSPHIGHO2_12_FULL_54_23</name>
    <dbReference type="NCBI Taxonomy" id="1802397"/>
    <lineage>
        <taxon>Bacteria</taxon>
        <taxon>Candidatus Uhriibacteriota</taxon>
    </lineage>
</organism>
<reference evidence="1 2" key="1">
    <citation type="journal article" date="2016" name="Nat. Commun.">
        <title>Thousands of microbial genomes shed light on interconnected biogeochemical processes in an aquifer system.</title>
        <authorList>
            <person name="Anantharaman K."/>
            <person name="Brown C.T."/>
            <person name="Hug L.A."/>
            <person name="Sharon I."/>
            <person name="Castelle C.J."/>
            <person name="Probst A.J."/>
            <person name="Thomas B.C."/>
            <person name="Singh A."/>
            <person name="Wilkins M.J."/>
            <person name="Karaoz U."/>
            <person name="Brodie E.L."/>
            <person name="Williams K.H."/>
            <person name="Hubbard S.S."/>
            <person name="Banfield J.F."/>
        </authorList>
    </citation>
    <scope>NUCLEOTIDE SEQUENCE [LARGE SCALE GENOMIC DNA]</scope>
</reference>
<proteinExistence type="predicted"/>
<name>A0A1F7UII5_9BACT</name>
<gene>
    <name evidence="1" type="ORF">A3J43_04145</name>
</gene>
<evidence type="ECO:0000313" key="2">
    <source>
        <dbReference type="Proteomes" id="UP000176604"/>
    </source>
</evidence>
<dbReference type="EMBL" id="MGEF01000039">
    <property type="protein sequence ID" value="OGL78079.1"/>
    <property type="molecule type" value="Genomic_DNA"/>
</dbReference>
<dbReference type="Proteomes" id="UP000176604">
    <property type="component" value="Unassembled WGS sequence"/>
</dbReference>
<evidence type="ECO:0000313" key="1">
    <source>
        <dbReference type="EMBL" id="OGL78079.1"/>
    </source>
</evidence>